<name>A0AAV3X0I4_9CYAN</name>
<feature type="domain" description="GtrA/DPMS transmembrane" evidence="7">
    <location>
        <begin position="12"/>
        <end position="135"/>
    </location>
</feature>
<sequence>MLTKLSQNRIVRFLICGGVAAAFNILLLAIIIESFNLDQPVLRNIANVVSIEVSLLFSFFVYRTWVWSKSAWKLKEVLWREIPLYHLSCGSVVAMRSLILFPVLDWLGVNYSINSLVGIVIGSAMNYVMSDQLVFKSK</sequence>
<accession>A0AAV3X0I4</accession>
<dbReference type="AlphaFoldDB" id="A0AAV3X0I4"/>
<dbReference type="PANTHER" id="PTHR38459:SF1">
    <property type="entry name" value="PROPHAGE BACTOPRENOL-LINKED GLUCOSE TRANSLOCASE HOMOLOG"/>
    <property type="match status" value="1"/>
</dbReference>
<evidence type="ECO:0000256" key="5">
    <source>
        <dbReference type="ARBA" id="ARBA00023136"/>
    </source>
</evidence>
<evidence type="ECO:0000256" key="1">
    <source>
        <dbReference type="ARBA" id="ARBA00004141"/>
    </source>
</evidence>
<organism evidence="8 9">
    <name type="scientific">Microseira wollei NIES-4236</name>
    <dbReference type="NCBI Taxonomy" id="2530354"/>
    <lineage>
        <taxon>Bacteria</taxon>
        <taxon>Bacillati</taxon>
        <taxon>Cyanobacteriota</taxon>
        <taxon>Cyanophyceae</taxon>
        <taxon>Oscillatoriophycideae</taxon>
        <taxon>Aerosakkonematales</taxon>
        <taxon>Aerosakkonemataceae</taxon>
        <taxon>Microseira</taxon>
    </lineage>
</organism>
<evidence type="ECO:0000256" key="6">
    <source>
        <dbReference type="SAM" id="Phobius"/>
    </source>
</evidence>
<comment type="subcellular location">
    <subcellularLocation>
        <location evidence="1">Membrane</location>
        <topology evidence="1">Multi-pass membrane protein</topology>
    </subcellularLocation>
</comment>
<feature type="transmembrane region" description="Helical" evidence="6">
    <location>
        <begin position="83"/>
        <end position="103"/>
    </location>
</feature>
<dbReference type="RefSeq" id="WP_226573749.1">
    <property type="nucleotide sequence ID" value="NZ_BLAY01000003.1"/>
</dbReference>
<dbReference type="GO" id="GO:0016740">
    <property type="term" value="F:transferase activity"/>
    <property type="evidence" value="ECO:0007669"/>
    <property type="project" value="UniProtKB-KW"/>
</dbReference>
<keyword evidence="8" id="KW-0808">Transferase</keyword>
<feature type="transmembrane region" description="Helical" evidence="6">
    <location>
        <begin position="12"/>
        <end position="32"/>
    </location>
</feature>
<dbReference type="Pfam" id="PF04138">
    <property type="entry name" value="GtrA_DPMS_TM"/>
    <property type="match status" value="1"/>
</dbReference>
<dbReference type="EMBL" id="BLAY01000003">
    <property type="protein sequence ID" value="GET35663.1"/>
    <property type="molecule type" value="Genomic_DNA"/>
</dbReference>
<reference evidence="8" key="1">
    <citation type="submission" date="2019-10" db="EMBL/GenBank/DDBJ databases">
        <title>Draft genome sequece of Microseira wollei NIES-4236.</title>
        <authorList>
            <person name="Yamaguchi H."/>
            <person name="Suzuki S."/>
            <person name="Kawachi M."/>
        </authorList>
    </citation>
    <scope>NUCLEOTIDE SEQUENCE</scope>
    <source>
        <strain evidence="8">NIES-4236</strain>
    </source>
</reference>
<gene>
    <name evidence="8" type="ORF">MiSe_04050</name>
</gene>
<evidence type="ECO:0000256" key="2">
    <source>
        <dbReference type="ARBA" id="ARBA00009399"/>
    </source>
</evidence>
<keyword evidence="3 6" id="KW-0812">Transmembrane</keyword>
<keyword evidence="4 6" id="KW-1133">Transmembrane helix</keyword>
<dbReference type="GO" id="GO:0005886">
    <property type="term" value="C:plasma membrane"/>
    <property type="evidence" value="ECO:0007669"/>
    <property type="project" value="TreeGrafter"/>
</dbReference>
<dbReference type="GO" id="GO:0000271">
    <property type="term" value="P:polysaccharide biosynthetic process"/>
    <property type="evidence" value="ECO:0007669"/>
    <property type="project" value="InterPro"/>
</dbReference>
<evidence type="ECO:0000256" key="3">
    <source>
        <dbReference type="ARBA" id="ARBA00022692"/>
    </source>
</evidence>
<dbReference type="InterPro" id="IPR007267">
    <property type="entry name" value="GtrA_DPMS_TM"/>
</dbReference>
<proteinExistence type="inferred from homology"/>
<protein>
    <submittedName>
        <fullName evidence="8">Glycosyl transferase family 2</fullName>
    </submittedName>
</protein>
<dbReference type="InterPro" id="IPR051401">
    <property type="entry name" value="GtrA_CellWall_Glycosyl"/>
</dbReference>
<keyword evidence="9" id="KW-1185">Reference proteome</keyword>
<dbReference type="Proteomes" id="UP001050975">
    <property type="component" value="Unassembled WGS sequence"/>
</dbReference>
<comment type="similarity">
    <text evidence="2">Belongs to the GtrA family.</text>
</comment>
<feature type="transmembrane region" description="Helical" evidence="6">
    <location>
        <begin position="44"/>
        <end position="62"/>
    </location>
</feature>
<feature type="transmembrane region" description="Helical" evidence="6">
    <location>
        <begin position="109"/>
        <end position="129"/>
    </location>
</feature>
<dbReference type="PANTHER" id="PTHR38459">
    <property type="entry name" value="PROPHAGE BACTOPRENOL-LINKED GLUCOSE TRANSLOCASE HOMOLOG"/>
    <property type="match status" value="1"/>
</dbReference>
<evidence type="ECO:0000256" key="4">
    <source>
        <dbReference type="ARBA" id="ARBA00022989"/>
    </source>
</evidence>
<comment type="caution">
    <text evidence="8">The sequence shown here is derived from an EMBL/GenBank/DDBJ whole genome shotgun (WGS) entry which is preliminary data.</text>
</comment>
<evidence type="ECO:0000313" key="9">
    <source>
        <dbReference type="Proteomes" id="UP001050975"/>
    </source>
</evidence>
<keyword evidence="5 6" id="KW-0472">Membrane</keyword>
<evidence type="ECO:0000313" key="8">
    <source>
        <dbReference type="EMBL" id="GET35663.1"/>
    </source>
</evidence>
<evidence type="ECO:0000259" key="7">
    <source>
        <dbReference type="Pfam" id="PF04138"/>
    </source>
</evidence>